<keyword evidence="8" id="KW-0961">Cell wall biogenesis/degradation</keyword>
<dbReference type="Gene3D" id="2.160.20.10">
    <property type="entry name" value="Single-stranded right-handed beta-helix, Pectin lyase-like"/>
    <property type="match status" value="1"/>
</dbReference>
<dbReference type="InterPro" id="IPR018040">
    <property type="entry name" value="Pectinesterase_Tyr_AS"/>
</dbReference>
<evidence type="ECO:0000256" key="7">
    <source>
        <dbReference type="ARBA" id="ARBA00023085"/>
    </source>
</evidence>
<evidence type="ECO:0000256" key="1">
    <source>
        <dbReference type="ARBA" id="ARBA00004191"/>
    </source>
</evidence>
<name>A0A6A5MYC9_LUPAL</name>
<keyword evidence="7 8" id="KW-0063">Aspartyl esterase</keyword>
<evidence type="ECO:0000256" key="4">
    <source>
        <dbReference type="ARBA" id="ARBA00007786"/>
    </source>
</evidence>
<evidence type="ECO:0000256" key="5">
    <source>
        <dbReference type="ARBA" id="ARBA00022512"/>
    </source>
</evidence>
<dbReference type="NCBIfam" id="TIGR01614">
    <property type="entry name" value="PME_inhib"/>
    <property type="match status" value="1"/>
</dbReference>
<evidence type="ECO:0000256" key="8">
    <source>
        <dbReference type="RuleBase" id="RU000589"/>
    </source>
</evidence>
<comment type="caution">
    <text evidence="9">The sequence shown here is derived from an EMBL/GenBank/DDBJ whole genome shotgun (WGS) entry which is preliminary data.</text>
</comment>
<dbReference type="PROSITE" id="PS00503">
    <property type="entry name" value="PECTINESTERASE_2"/>
    <property type="match status" value="1"/>
</dbReference>
<gene>
    <name evidence="9" type="ORF">Lalb_Chr07g0190091</name>
</gene>
<dbReference type="InterPro" id="IPR000070">
    <property type="entry name" value="Pectinesterase_cat"/>
</dbReference>
<comment type="catalytic activity">
    <reaction evidence="8">
        <text>[(1-&gt;4)-alpha-D-galacturonosyl methyl ester](n) + n H2O = [(1-&gt;4)-alpha-D-galacturonosyl](n) + n methanol + n H(+)</text>
        <dbReference type="Rhea" id="RHEA:22380"/>
        <dbReference type="Rhea" id="RHEA-COMP:14570"/>
        <dbReference type="Rhea" id="RHEA-COMP:14573"/>
        <dbReference type="ChEBI" id="CHEBI:15377"/>
        <dbReference type="ChEBI" id="CHEBI:15378"/>
        <dbReference type="ChEBI" id="CHEBI:17790"/>
        <dbReference type="ChEBI" id="CHEBI:140522"/>
        <dbReference type="ChEBI" id="CHEBI:140523"/>
        <dbReference type="EC" id="3.1.1.11"/>
    </reaction>
</comment>
<evidence type="ECO:0000256" key="3">
    <source>
        <dbReference type="ARBA" id="ARBA00006027"/>
    </source>
</evidence>
<accession>A0A6A5MYC9</accession>
<dbReference type="InterPro" id="IPR035513">
    <property type="entry name" value="Invertase/methylesterase_inhib"/>
</dbReference>
<protein>
    <recommendedName>
        <fullName evidence="8">Pectinesterase</fullName>
        <ecNumber evidence="8">3.1.1.11</ecNumber>
    </recommendedName>
</protein>
<comment type="similarity">
    <text evidence="3">In the N-terminal section; belongs to the PMEI family.</text>
</comment>
<dbReference type="GO" id="GO:0030599">
    <property type="term" value="F:pectinesterase activity"/>
    <property type="evidence" value="ECO:0007669"/>
    <property type="project" value="UniProtKB-UniRule"/>
</dbReference>
<dbReference type="UniPathway" id="UPA00545">
    <property type="reaction ID" value="UER00823"/>
</dbReference>
<sequence length="512" mass="56721">MAPFRLLVILLIIPFMFSSIVSSYSLSDIKKWCSKTPNPKPCEYYLSNNAFNKPIKNKSDFLKVSLQLALDQAQKGQENIQSLDPKWHTSQERAAWASCLELYEDTIEMLNKTIDPNTKFTQVDAQIWLSTALTNLETCKDGFKELGVLDYVLPLLSNNVTKLISNTLSLNKVPYQQQSYKNGFPTWVKPRDGKLLRSSYSFAQANVVVAKDGSGKYKTVKEAIDAAPQSSNERYVIYVKQGTYNEDFVIKAQNIMLVGDGIGKTIITGSKSVGGGSITINTATVGVDAYGFMAQYITFRNAAGAASNQAVALRSNSDHSVFYQCGFEGYQDTLLVQSGRQFYRECDIYGTVDFIFGDAAAVFQNCNIYARNGPQNTVTVTAQGRTDPNHASGIIIQNSKITGAPDFNSKSVKSYLGRPWKEYSKTVVMQTFIDSFINPEGWMEWDGNFALNTLYYAEYANTGPGSSTKNRVKWKGYEVITSASKAEPFTVGKFIDGNSWLPATSVPFTSGL</sequence>
<dbReference type="OrthoDB" id="2019149at2759"/>
<dbReference type="InterPro" id="IPR006501">
    <property type="entry name" value="Pectinesterase_inhib_dom"/>
</dbReference>
<dbReference type="InterPro" id="IPR033131">
    <property type="entry name" value="Pectinesterase_Asp_AS"/>
</dbReference>
<dbReference type="SUPFAM" id="SSF101148">
    <property type="entry name" value="Plant invertase/pectin methylesterase inhibitor"/>
    <property type="match status" value="1"/>
</dbReference>
<dbReference type="Gene3D" id="1.20.140.40">
    <property type="entry name" value="Invertase/pectin methylesterase inhibitor family protein"/>
    <property type="match status" value="1"/>
</dbReference>
<dbReference type="GO" id="GO:0004857">
    <property type="term" value="F:enzyme inhibitor activity"/>
    <property type="evidence" value="ECO:0007669"/>
    <property type="project" value="InterPro"/>
</dbReference>
<dbReference type="Proteomes" id="UP000447434">
    <property type="component" value="Chromosome 7"/>
</dbReference>
<dbReference type="Pfam" id="PF04043">
    <property type="entry name" value="PMEI"/>
    <property type="match status" value="1"/>
</dbReference>
<comment type="function">
    <text evidence="8">Acts in the modification of cell walls via demethylesterification of cell wall pectin.</text>
</comment>
<dbReference type="SMART" id="SM00856">
    <property type="entry name" value="PMEI"/>
    <property type="match status" value="1"/>
</dbReference>
<keyword evidence="5 8" id="KW-0134">Cell wall</keyword>
<dbReference type="InterPro" id="IPR012334">
    <property type="entry name" value="Pectin_lyas_fold"/>
</dbReference>
<dbReference type="InterPro" id="IPR011050">
    <property type="entry name" value="Pectin_lyase_fold/virulence"/>
</dbReference>
<dbReference type="EC" id="3.1.1.11" evidence="8"/>
<evidence type="ECO:0000256" key="2">
    <source>
        <dbReference type="ARBA" id="ARBA00005184"/>
    </source>
</evidence>
<dbReference type="GO" id="GO:0042545">
    <property type="term" value="P:cell wall modification"/>
    <property type="evidence" value="ECO:0007669"/>
    <property type="project" value="UniProtKB-UniRule"/>
</dbReference>
<dbReference type="Pfam" id="PF01095">
    <property type="entry name" value="Pectinesterase"/>
    <property type="match status" value="1"/>
</dbReference>
<keyword evidence="8" id="KW-0732">Signal</keyword>
<evidence type="ECO:0000313" key="10">
    <source>
        <dbReference type="Proteomes" id="UP000447434"/>
    </source>
</evidence>
<comment type="similarity">
    <text evidence="4">In the C-terminal section; belongs to the pectinesterase family.</text>
</comment>
<feature type="signal peptide" evidence="8">
    <location>
        <begin position="1"/>
        <end position="23"/>
    </location>
</feature>
<dbReference type="AlphaFoldDB" id="A0A6A5MYC9"/>
<comment type="subcellular location">
    <subcellularLocation>
        <location evidence="1 8">Secreted</location>
        <location evidence="1 8">Cell wall</location>
    </subcellularLocation>
</comment>
<organism evidence="9 10">
    <name type="scientific">Lupinus albus</name>
    <name type="common">White lupine</name>
    <name type="synonym">Lupinus termis</name>
    <dbReference type="NCBI Taxonomy" id="3870"/>
    <lineage>
        <taxon>Eukaryota</taxon>
        <taxon>Viridiplantae</taxon>
        <taxon>Streptophyta</taxon>
        <taxon>Embryophyta</taxon>
        <taxon>Tracheophyta</taxon>
        <taxon>Spermatophyta</taxon>
        <taxon>Magnoliopsida</taxon>
        <taxon>eudicotyledons</taxon>
        <taxon>Gunneridae</taxon>
        <taxon>Pentapetalae</taxon>
        <taxon>rosids</taxon>
        <taxon>fabids</taxon>
        <taxon>Fabales</taxon>
        <taxon>Fabaceae</taxon>
        <taxon>Papilionoideae</taxon>
        <taxon>50 kb inversion clade</taxon>
        <taxon>genistoids sensu lato</taxon>
        <taxon>core genistoids</taxon>
        <taxon>Genisteae</taxon>
        <taxon>Lupinus</taxon>
    </lineage>
</organism>
<dbReference type="PANTHER" id="PTHR31707">
    <property type="entry name" value="PECTINESTERASE"/>
    <property type="match status" value="1"/>
</dbReference>
<dbReference type="FunFam" id="2.160.20.10:FF:000001">
    <property type="entry name" value="Pectinesterase"/>
    <property type="match status" value="1"/>
</dbReference>
<proteinExistence type="inferred from homology"/>
<evidence type="ECO:0000313" key="9">
    <source>
        <dbReference type="EMBL" id="KAE9610766.1"/>
    </source>
</evidence>
<reference evidence="10" key="1">
    <citation type="journal article" date="2020" name="Nat. Commun.">
        <title>Genome sequence of the cluster root forming white lupin.</title>
        <authorList>
            <person name="Hufnagel B."/>
            <person name="Marques A."/>
            <person name="Soriano A."/>
            <person name="Marques L."/>
            <person name="Divol F."/>
            <person name="Doumas P."/>
            <person name="Sallet E."/>
            <person name="Mancinotti D."/>
            <person name="Carrere S."/>
            <person name="Marande W."/>
            <person name="Arribat S."/>
            <person name="Keller J."/>
            <person name="Huneau C."/>
            <person name="Blein T."/>
            <person name="Aime D."/>
            <person name="Laguerre M."/>
            <person name="Taylor J."/>
            <person name="Schubert V."/>
            <person name="Nelson M."/>
            <person name="Geu-Flores F."/>
            <person name="Crespi M."/>
            <person name="Gallardo-Guerrero K."/>
            <person name="Delaux P.-M."/>
            <person name="Salse J."/>
            <person name="Berges H."/>
            <person name="Guyot R."/>
            <person name="Gouzy J."/>
            <person name="Peret B."/>
        </authorList>
    </citation>
    <scope>NUCLEOTIDE SEQUENCE [LARGE SCALE GENOMIC DNA]</scope>
    <source>
        <strain evidence="10">cv. Amiga</strain>
    </source>
</reference>
<keyword evidence="8" id="KW-0964">Secreted</keyword>
<comment type="pathway">
    <text evidence="2 8">Glycan metabolism; pectin degradation; 2-dehydro-3-deoxy-D-gluconate from pectin: step 1/5.</text>
</comment>
<feature type="chain" id="PRO_5039967778" description="Pectinesterase" evidence="8">
    <location>
        <begin position="24"/>
        <end position="512"/>
    </location>
</feature>
<dbReference type="SUPFAM" id="SSF51126">
    <property type="entry name" value="Pectin lyase-like"/>
    <property type="match status" value="1"/>
</dbReference>
<dbReference type="GO" id="GO:0045490">
    <property type="term" value="P:pectin catabolic process"/>
    <property type="evidence" value="ECO:0007669"/>
    <property type="project" value="UniProtKB-UniRule"/>
</dbReference>
<dbReference type="CDD" id="cd15798">
    <property type="entry name" value="PMEI-like_3"/>
    <property type="match status" value="1"/>
</dbReference>
<evidence type="ECO:0000256" key="6">
    <source>
        <dbReference type="ARBA" id="ARBA00022801"/>
    </source>
</evidence>
<keyword evidence="10" id="KW-1185">Reference proteome</keyword>
<dbReference type="PROSITE" id="PS00800">
    <property type="entry name" value="PECTINESTERASE_1"/>
    <property type="match status" value="1"/>
</dbReference>
<keyword evidence="6 8" id="KW-0378">Hydrolase</keyword>
<dbReference type="EMBL" id="WOCE01000007">
    <property type="protein sequence ID" value="KAE9610766.1"/>
    <property type="molecule type" value="Genomic_DNA"/>
</dbReference>